<evidence type="ECO:0000313" key="2">
    <source>
        <dbReference type="Proteomes" id="UP000814140"/>
    </source>
</evidence>
<dbReference type="EMBL" id="MU277423">
    <property type="protein sequence ID" value="KAI0054464.1"/>
    <property type="molecule type" value="Genomic_DNA"/>
</dbReference>
<reference evidence="1" key="2">
    <citation type="journal article" date="2022" name="New Phytol.">
        <title>Evolutionary transition to the ectomycorrhizal habit in the genomes of a hyperdiverse lineage of mushroom-forming fungi.</title>
        <authorList>
            <person name="Looney B."/>
            <person name="Miyauchi S."/>
            <person name="Morin E."/>
            <person name="Drula E."/>
            <person name="Courty P.E."/>
            <person name="Kohler A."/>
            <person name="Kuo A."/>
            <person name="LaButti K."/>
            <person name="Pangilinan J."/>
            <person name="Lipzen A."/>
            <person name="Riley R."/>
            <person name="Andreopoulos W."/>
            <person name="He G."/>
            <person name="Johnson J."/>
            <person name="Nolan M."/>
            <person name="Tritt A."/>
            <person name="Barry K.W."/>
            <person name="Grigoriev I.V."/>
            <person name="Nagy L.G."/>
            <person name="Hibbett D."/>
            <person name="Henrissat B."/>
            <person name="Matheny P.B."/>
            <person name="Labbe J."/>
            <person name="Martin F.M."/>
        </authorList>
    </citation>
    <scope>NUCLEOTIDE SEQUENCE</scope>
    <source>
        <strain evidence="1">HHB10654</strain>
    </source>
</reference>
<sequence length="208" mass="23563">MSRSRGWSNSWNLRRLSAIQRCCMPIPIALFNFVAMDGKPNRKVHGERTYFVRATHHRRKIPQIIKLTISGCPVSCLPVCHPPPVLFLLPAASGSLVLLCTDTVTSMSRPKRHLAVRSRIYPHQLLSPMTCPQQAGRHLAIALCRSLVHSSPTKMTRTRPPSCTREKALPEEGVPSRLRAIRSLAEPERLSFSELCTVFGRWRALRRR</sequence>
<reference evidence="1" key="1">
    <citation type="submission" date="2021-03" db="EMBL/GenBank/DDBJ databases">
        <authorList>
            <consortium name="DOE Joint Genome Institute"/>
            <person name="Ahrendt S."/>
            <person name="Looney B.P."/>
            <person name="Miyauchi S."/>
            <person name="Morin E."/>
            <person name="Drula E."/>
            <person name="Courty P.E."/>
            <person name="Chicoki N."/>
            <person name="Fauchery L."/>
            <person name="Kohler A."/>
            <person name="Kuo A."/>
            <person name="Labutti K."/>
            <person name="Pangilinan J."/>
            <person name="Lipzen A."/>
            <person name="Riley R."/>
            <person name="Andreopoulos W."/>
            <person name="He G."/>
            <person name="Johnson J."/>
            <person name="Barry K.W."/>
            <person name="Grigoriev I.V."/>
            <person name="Nagy L."/>
            <person name="Hibbett D."/>
            <person name="Henrissat B."/>
            <person name="Matheny P.B."/>
            <person name="Labbe J."/>
            <person name="Martin F."/>
        </authorList>
    </citation>
    <scope>NUCLEOTIDE SEQUENCE</scope>
    <source>
        <strain evidence="1">HHB10654</strain>
    </source>
</reference>
<gene>
    <name evidence="1" type="ORF">BV25DRAFT_703500</name>
</gene>
<comment type="caution">
    <text evidence="1">The sequence shown here is derived from an EMBL/GenBank/DDBJ whole genome shotgun (WGS) entry which is preliminary data.</text>
</comment>
<name>A0ACB8SDQ4_9AGAM</name>
<accession>A0ACB8SDQ4</accession>
<protein>
    <submittedName>
        <fullName evidence="1">Uncharacterized protein</fullName>
    </submittedName>
</protein>
<organism evidence="1 2">
    <name type="scientific">Artomyces pyxidatus</name>
    <dbReference type="NCBI Taxonomy" id="48021"/>
    <lineage>
        <taxon>Eukaryota</taxon>
        <taxon>Fungi</taxon>
        <taxon>Dikarya</taxon>
        <taxon>Basidiomycota</taxon>
        <taxon>Agaricomycotina</taxon>
        <taxon>Agaricomycetes</taxon>
        <taxon>Russulales</taxon>
        <taxon>Auriscalpiaceae</taxon>
        <taxon>Artomyces</taxon>
    </lineage>
</organism>
<keyword evidence="2" id="KW-1185">Reference proteome</keyword>
<evidence type="ECO:0000313" key="1">
    <source>
        <dbReference type="EMBL" id="KAI0054464.1"/>
    </source>
</evidence>
<dbReference type="Proteomes" id="UP000814140">
    <property type="component" value="Unassembled WGS sequence"/>
</dbReference>
<proteinExistence type="predicted"/>